<dbReference type="CDD" id="cd10527">
    <property type="entry name" value="SET_LSMT"/>
    <property type="match status" value="1"/>
</dbReference>
<dbReference type="Pfam" id="PF00856">
    <property type="entry name" value="SET"/>
    <property type="match status" value="1"/>
</dbReference>
<dbReference type="EMBL" id="BSDZ01000011">
    <property type="protein sequence ID" value="GLI62102.1"/>
    <property type="molecule type" value="Genomic_DNA"/>
</dbReference>
<keyword evidence="1" id="KW-0489">Methyltransferase</keyword>
<keyword evidence="3" id="KW-0949">S-adenosyl-L-methionine</keyword>
<dbReference type="PANTHER" id="PTHR13271:SF154">
    <property type="entry name" value="GRIP DOMAIN-CONTAINING PROTEIN"/>
    <property type="match status" value="1"/>
</dbReference>
<dbReference type="InterPro" id="IPR001214">
    <property type="entry name" value="SET_dom"/>
</dbReference>
<organism evidence="6 7">
    <name type="scientific">Volvox africanus</name>
    <dbReference type="NCBI Taxonomy" id="51714"/>
    <lineage>
        <taxon>Eukaryota</taxon>
        <taxon>Viridiplantae</taxon>
        <taxon>Chlorophyta</taxon>
        <taxon>core chlorophytes</taxon>
        <taxon>Chlorophyceae</taxon>
        <taxon>CS clade</taxon>
        <taxon>Chlamydomonadales</taxon>
        <taxon>Volvocaceae</taxon>
        <taxon>Volvox</taxon>
    </lineage>
</organism>
<accession>A0ABQ5RWU0</accession>
<comment type="caution">
    <text evidence="6">The sequence shown here is derived from an EMBL/GenBank/DDBJ whole genome shotgun (WGS) entry which is preliminary data.</text>
</comment>
<gene>
    <name evidence="6" type="ORF">VaNZ11_004684</name>
</gene>
<feature type="region of interest" description="Disordered" evidence="4">
    <location>
        <begin position="79"/>
        <end position="104"/>
    </location>
</feature>
<dbReference type="Gene3D" id="3.90.1410.10">
    <property type="entry name" value="set domain protein methyltransferase, domain 1"/>
    <property type="match status" value="1"/>
</dbReference>
<evidence type="ECO:0000313" key="6">
    <source>
        <dbReference type="EMBL" id="GLI62102.1"/>
    </source>
</evidence>
<evidence type="ECO:0000313" key="7">
    <source>
        <dbReference type="Proteomes" id="UP001165090"/>
    </source>
</evidence>
<name>A0ABQ5RWU0_9CHLO</name>
<dbReference type="Proteomes" id="UP001165090">
    <property type="component" value="Unassembled WGS sequence"/>
</dbReference>
<dbReference type="SUPFAM" id="SSF82199">
    <property type="entry name" value="SET domain"/>
    <property type="match status" value="1"/>
</dbReference>
<protein>
    <recommendedName>
        <fullName evidence="5">SET domain-containing protein</fullName>
    </recommendedName>
</protein>
<evidence type="ECO:0000256" key="3">
    <source>
        <dbReference type="ARBA" id="ARBA00022691"/>
    </source>
</evidence>
<dbReference type="Gene3D" id="3.90.1420.10">
    <property type="entry name" value="Rubisco LSMT, substrate-binding domain"/>
    <property type="match status" value="1"/>
</dbReference>
<evidence type="ECO:0000259" key="5">
    <source>
        <dbReference type="Pfam" id="PF00856"/>
    </source>
</evidence>
<dbReference type="InterPro" id="IPR046341">
    <property type="entry name" value="SET_dom_sf"/>
</dbReference>
<keyword evidence="7" id="KW-1185">Reference proteome</keyword>
<keyword evidence="2" id="KW-0808">Transferase</keyword>
<evidence type="ECO:0000256" key="4">
    <source>
        <dbReference type="SAM" id="MobiDB-lite"/>
    </source>
</evidence>
<evidence type="ECO:0000256" key="1">
    <source>
        <dbReference type="ARBA" id="ARBA00022603"/>
    </source>
</evidence>
<evidence type="ECO:0000256" key="2">
    <source>
        <dbReference type="ARBA" id="ARBA00022679"/>
    </source>
</evidence>
<dbReference type="InterPro" id="IPR036464">
    <property type="entry name" value="Rubisco_LSMT_subst-bd_sf"/>
</dbReference>
<reference evidence="6 7" key="1">
    <citation type="journal article" date="2023" name="IScience">
        <title>Expanded male sex-determining region conserved during the evolution of homothallism in the green alga Volvox.</title>
        <authorList>
            <person name="Yamamoto K."/>
            <person name="Matsuzaki R."/>
            <person name="Mahakham W."/>
            <person name="Heman W."/>
            <person name="Sekimoto H."/>
            <person name="Kawachi M."/>
            <person name="Minakuchi Y."/>
            <person name="Toyoda A."/>
            <person name="Nozaki H."/>
        </authorList>
    </citation>
    <scope>NUCLEOTIDE SEQUENCE [LARGE SCALE GENOMIC DNA]</scope>
    <source>
        <strain evidence="6 7">NIES-4468</strain>
    </source>
</reference>
<proteinExistence type="predicted"/>
<dbReference type="PANTHER" id="PTHR13271">
    <property type="entry name" value="UNCHARACTERIZED PUTATIVE METHYLTRANSFERASE"/>
    <property type="match status" value="1"/>
</dbReference>
<feature type="compositionally biased region" description="Low complexity" evidence="4">
    <location>
        <begin position="90"/>
        <end position="104"/>
    </location>
</feature>
<sequence length="583" mass="62093">MSSAVLKALIAARQKCLTEDEAYWDPKPDFTRPVSARNEAAALSWLLDHQAVVCRGSPADVAELQALCTSYCTRMGAVAPPEQPSPDQPEGQAANMAAEAEATEAAAGPANVAGSEAVLAVSPHLAASVSGRSFEDSSVEAGLQRWCMQRGVRGAVSPALFGGGSGGCVGAQASKGGPPPLRGLRADMPVAPGDVVLQVPSDLLISYETARESDLGKVLSALPLGLSDDSIALIWTCVERREPEAAHAPFWKALPDLFSTGLSASDEEVALLKGTPLHGQAVRARKHLRDAFESSSPALQSLMGAYPEYFKPEWFSWASYLWAAELWYSYGIQVQLANGDICTCLAPYLGLMNHHPLPHIVHFSKVDPRTGCLRVRAFRSCTAGHQLFLSYGPYSNAKLLLFYGFALKDNPADEVDLVLQVPSGPTATDRRALLAAAGLPLEHRLRSGGRIAPAVLACARLLTAPPEILKQLRCVPPSELKAQLAVPGSTESEADAMRMLLDAIDALLRPAQECARRLQVEEGQKVHAAAAPPLLGSGERVGWMTGADGGGHEGDELRHFVRLYLDGFIRILEGSRAAVPGTR</sequence>
<dbReference type="InterPro" id="IPR050600">
    <property type="entry name" value="SETD3_SETD6_MTase"/>
</dbReference>
<feature type="domain" description="SET" evidence="5">
    <location>
        <begin position="182"/>
        <end position="392"/>
    </location>
</feature>